<organism evidence="2 3">
    <name type="scientific">Candidatus Polarisedimenticola svalbardensis</name>
    <dbReference type="NCBI Taxonomy" id="2886004"/>
    <lineage>
        <taxon>Bacteria</taxon>
        <taxon>Pseudomonadati</taxon>
        <taxon>Acidobacteriota</taxon>
        <taxon>Candidatus Polarisedimenticolia</taxon>
        <taxon>Candidatus Polarisedimenticolales</taxon>
        <taxon>Candidatus Polarisedimenticolaceae</taxon>
        <taxon>Candidatus Polarisedimenticola</taxon>
    </lineage>
</organism>
<reference evidence="2 3" key="1">
    <citation type="submission" date="2020-08" db="EMBL/GenBank/DDBJ databases">
        <title>Acidobacteriota in marine sediments use diverse sulfur dissimilation pathways.</title>
        <authorList>
            <person name="Wasmund K."/>
        </authorList>
    </citation>
    <scope>NUCLEOTIDE SEQUENCE [LARGE SCALE GENOMIC DNA]</scope>
    <source>
        <strain evidence="2">MAG AM4</strain>
    </source>
</reference>
<dbReference type="Proteomes" id="UP000648239">
    <property type="component" value="Unassembled WGS sequence"/>
</dbReference>
<accession>A0A8J6XSC7</accession>
<dbReference type="InterPro" id="IPR011990">
    <property type="entry name" value="TPR-like_helical_dom_sf"/>
</dbReference>
<sequence>MGYRYTVFLAAVLLLSTALFAAGGAVTPEEALAHYDAGRYEEARAMLEALDERGEAAGPLLYRLAFALGKTGDPGAGKAMENRALTVLEQEFDAGGGLDVAFYLSNAYRNRNNPTRSVEVAREATRRLDSGAWPEPDSALDRFRIGKLFADQNREEEAAGWYRKALQGFEKQPGRFPSYENWIRRYLYKVASDQRDWKTAGEMMRANLEGGRGSRADHDLLAVLLTRSGQWAEAEEAWRNLERMDPAQSDRPRYCRQLTIRAREVGTLPLESLDGEPIAGMDKDRMEVIMKEMADNMTAVQTGVAENPEADREAAQQELSKIKPVFVAVALEYAFQGHPIRETAFQGGYAPLIFHGSRWVVPNP</sequence>
<comment type="caution">
    <text evidence="2">The sequence shown here is derived from an EMBL/GenBank/DDBJ whole genome shotgun (WGS) entry which is preliminary data.</text>
</comment>
<dbReference type="Pfam" id="PF13432">
    <property type="entry name" value="TPR_16"/>
    <property type="match status" value="1"/>
</dbReference>
<evidence type="ECO:0000256" key="1">
    <source>
        <dbReference type="SAM" id="SignalP"/>
    </source>
</evidence>
<gene>
    <name evidence="2" type="ORF">IFK94_06305</name>
</gene>
<name>A0A8J6XSC7_9BACT</name>
<dbReference type="EMBL" id="JACXWD010000015">
    <property type="protein sequence ID" value="MBD3867717.1"/>
    <property type="molecule type" value="Genomic_DNA"/>
</dbReference>
<feature type="signal peptide" evidence="1">
    <location>
        <begin position="1"/>
        <end position="21"/>
    </location>
</feature>
<dbReference type="AlphaFoldDB" id="A0A8J6XSC7"/>
<evidence type="ECO:0000313" key="3">
    <source>
        <dbReference type="Proteomes" id="UP000648239"/>
    </source>
</evidence>
<feature type="chain" id="PRO_5035157178" description="Tetratricopeptide repeat protein" evidence="1">
    <location>
        <begin position="22"/>
        <end position="364"/>
    </location>
</feature>
<dbReference type="SUPFAM" id="SSF48452">
    <property type="entry name" value="TPR-like"/>
    <property type="match status" value="1"/>
</dbReference>
<evidence type="ECO:0008006" key="4">
    <source>
        <dbReference type="Google" id="ProtNLM"/>
    </source>
</evidence>
<evidence type="ECO:0000313" key="2">
    <source>
        <dbReference type="EMBL" id="MBD3867717.1"/>
    </source>
</evidence>
<keyword evidence="1" id="KW-0732">Signal</keyword>
<protein>
    <recommendedName>
        <fullName evidence="4">Tetratricopeptide repeat protein</fullName>
    </recommendedName>
</protein>
<proteinExistence type="predicted"/>
<dbReference type="Gene3D" id="1.25.40.10">
    <property type="entry name" value="Tetratricopeptide repeat domain"/>
    <property type="match status" value="1"/>
</dbReference>